<evidence type="ECO:0000313" key="2">
    <source>
        <dbReference type="EMBL" id="SMX54494.1"/>
    </source>
</evidence>
<dbReference type="Proteomes" id="UP000195514">
    <property type="component" value="Chromosome I"/>
</dbReference>
<reference evidence="3" key="1">
    <citation type="submission" date="2017-05" db="EMBL/GenBank/DDBJ databases">
        <authorList>
            <person name="Kirkegaard R."/>
            <person name="Mcilroy J S."/>
        </authorList>
    </citation>
    <scope>NUCLEOTIDE SEQUENCE [LARGE SCALE GENOMIC DNA]</scope>
</reference>
<protein>
    <submittedName>
        <fullName evidence="2">Uncharacterized protein</fullName>
    </submittedName>
</protein>
<keyword evidence="1" id="KW-0472">Membrane</keyword>
<dbReference type="KEGG" id="abat:CFX1CAM_1429"/>
<evidence type="ECO:0000256" key="1">
    <source>
        <dbReference type="SAM" id="Phobius"/>
    </source>
</evidence>
<dbReference type="AlphaFoldDB" id="A0A1Y6K4F4"/>
<accession>A0A1Y6K4F4</accession>
<keyword evidence="1" id="KW-1133">Transmembrane helix</keyword>
<evidence type="ECO:0000313" key="3">
    <source>
        <dbReference type="Proteomes" id="UP000195514"/>
    </source>
</evidence>
<gene>
    <name evidence="2" type="ORF">CFX1CAM_1429</name>
</gene>
<feature type="transmembrane region" description="Helical" evidence="1">
    <location>
        <begin position="34"/>
        <end position="57"/>
    </location>
</feature>
<name>A0A1Y6K4F4_9CHLR</name>
<feature type="transmembrane region" description="Helical" evidence="1">
    <location>
        <begin position="72"/>
        <end position="92"/>
    </location>
</feature>
<proteinExistence type="predicted"/>
<organism evidence="2 3">
    <name type="scientific">Candidatus Brevifilum fermentans</name>
    <dbReference type="NCBI Taxonomy" id="1986204"/>
    <lineage>
        <taxon>Bacteria</taxon>
        <taxon>Bacillati</taxon>
        <taxon>Chloroflexota</taxon>
        <taxon>Anaerolineae</taxon>
        <taxon>Anaerolineales</taxon>
        <taxon>Anaerolineaceae</taxon>
        <taxon>Candidatus Brevifilum</taxon>
    </lineage>
</organism>
<dbReference type="EMBL" id="LT859958">
    <property type="protein sequence ID" value="SMX54494.1"/>
    <property type="molecule type" value="Genomic_DNA"/>
</dbReference>
<sequence>MMNGEINNQLTTSTQENLGAVDESQATTQNTKKYLIAGILVAIVLIVLIVLATIYLVDETHQQRTEQIRDVFIIFLALQSLVIGIAMVVLIVQLSSLINLLQNELRPIINSTSETVNTLKGTAKFMSDNLAEPVIKLNQYAAMLKRIFKPSKN</sequence>
<keyword evidence="3" id="KW-1185">Reference proteome</keyword>
<keyword evidence="1" id="KW-0812">Transmembrane</keyword>